<dbReference type="SUPFAM" id="SSF56214">
    <property type="entry name" value="4'-phosphopantetheinyl transferase"/>
    <property type="match status" value="1"/>
</dbReference>
<dbReference type="Pfam" id="PF01648">
    <property type="entry name" value="ACPS"/>
    <property type="match status" value="1"/>
</dbReference>
<dbReference type="NCBIfam" id="TIGR00556">
    <property type="entry name" value="pantethn_trn"/>
    <property type="match status" value="1"/>
</dbReference>
<keyword evidence="5" id="KW-0460">Magnesium</keyword>
<accession>A0A2P2C4T5</accession>
<proteinExistence type="inferred from homology"/>
<sequence length="128" mass="13280">MLGAGTDIVSVARMASLVQTGGDRFLRRWFTGAEIDYCTSMARPELHFAARMAAKEAVVKALHGPADGPVPYASIEITRDADGVPGVALSGDVLAHAQGRGIGPIHVSMSHCDEYAVAVAHAEAAPAV</sequence>
<dbReference type="GO" id="GO:0006633">
    <property type="term" value="P:fatty acid biosynthetic process"/>
    <property type="evidence" value="ECO:0007669"/>
    <property type="project" value="UniProtKB-KW"/>
</dbReference>
<evidence type="ECO:0000256" key="4">
    <source>
        <dbReference type="ARBA" id="ARBA00022832"/>
    </source>
</evidence>
<evidence type="ECO:0000256" key="7">
    <source>
        <dbReference type="ARBA" id="ARBA00023160"/>
    </source>
</evidence>
<evidence type="ECO:0000256" key="1">
    <source>
        <dbReference type="ARBA" id="ARBA00022516"/>
    </source>
</evidence>
<dbReference type="InterPro" id="IPR008278">
    <property type="entry name" value="4-PPantetheinyl_Trfase_dom"/>
</dbReference>
<dbReference type="Gene3D" id="3.90.470.20">
    <property type="entry name" value="4'-phosphopantetheinyl transferase domain"/>
    <property type="match status" value="1"/>
</dbReference>
<feature type="domain" description="4'-phosphopantetheinyl transferase" evidence="8">
    <location>
        <begin position="5"/>
        <end position="119"/>
    </location>
</feature>
<dbReference type="GO" id="GO:0008897">
    <property type="term" value="F:holo-[acyl-carrier-protein] synthase activity"/>
    <property type="evidence" value="ECO:0007669"/>
    <property type="project" value="UniProtKB-EC"/>
</dbReference>
<evidence type="ECO:0000256" key="3">
    <source>
        <dbReference type="ARBA" id="ARBA00022723"/>
    </source>
</evidence>
<gene>
    <name evidence="9" type="primary">acpS</name>
    <name evidence="9" type="ORF">NOCA1120338</name>
</gene>
<reference evidence="9" key="1">
    <citation type="submission" date="2015-08" db="EMBL/GenBank/DDBJ databases">
        <authorList>
            <person name="Babu N.S."/>
            <person name="Beckwith C.J."/>
            <person name="Beseler K.G."/>
            <person name="Brison A."/>
            <person name="Carone J.V."/>
            <person name="Caskin T.P."/>
            <person name="Diamond M."/>
            <person name="Durham M.E."/>
            <person name="Foxe J.M."/>
            <person name="Go M."/>
            <person name="Henderson B.A."/>
            <person name="Jones I.B."/>
            <person name="McGettigan J.A."/>
            <person name="Micheletti S.J."/>
            <person name="Nasrallah M.E."/>
            <person name="Ortiz D."/>
            <person name="Piller C.R."/>
            <person name="Privatt S.R."/>
            <person name="Schneider S.L."/>
            <person name="Sharp S."/>
            <person name="Smith T.C."/>
            <person name="Stanton J.D."/>
            <person name="Ullery H.E."/>
            <person name="Wilson R.J."/>
            <person name="Serrano M.G."/>
            <person name="Buck G."/>
            <person name="Lee V."/>
            <person name="Wang Y."/>
            <person name="Carvalho R."/>
            <person name="Voegtly L."/>
            <person name="Shi R."/>
            <person name="Duckworth R."/>
            <person name="Johnson A."/>
            <person name="Loviza R."/>
            <person name="Walstead R."/>
            <person name="Shah Z."/>
            <person name="Kiflezghi M."/>
            <person name="Wade K."/>
            <person name="Ball S.L."/>
            <person name="Bradley K.W."/>
            <person name="Asai D.J."/>
            <person name="Bowman C.A."/>
            <person name="Russell D.A."/>
            <person name="Pope W.H."/>
            <person name="Jacobs-Sera D."/>
            <person name="Hendrix R.W."/>
            <person name="Hatfull G.F."/>
        </authorList>
    </citation>
    <scope>NUCLEOTIDE SEQUENCE</scope>
</reference>
<keyword evidence="2 9" id="KW-0808">Transferase</keyword>
<protein>
    <submittedName>
        <fullName evidence="9">Holo-(Acyl-carrier-protein) synthase</fullName>
        <ecNumber evidence="9">2.7.8.7</ecNumber>
    </submittedName>
</protein>
<evidence type="ECO:0000256" key="5">
    <source>
        <dbReference type="ARBA" id="ARBA00022842"/>
    </source>
</evidence>
<keyword evidence="7" id="KW-0275">Fatty acid biosynthesis</keyword>
<dbReference type="InterPro" id="IPR004568">
    <property type="entry name" value="Ppantetheine-prot_Trfase_dom"/>
</dbReference>
<keyword evidence="3" id="KW-0479">Metal-binding</keyword>
<keyword evidence="4" id="KW-0276">Fatty acid metabolism</keyword>
<dbReference type="HAMAP" id="MF_00101">
    <property type="entry name" value="AcpS"/>
    <property type="match status" value="1"/>
</dbReference>
<dbReference type="NCBIfam" id="TIGR00516">
    <property type="entry name" value="acpS"/>
    <property type="match status" value="1"/>
</dbReference>
<dbReference type="InterPro" id="IPR002582">
    <property type="entry name" value="ACPS"/>
</dbReference>
<evidence type="ECO:0000313" key="9">
    <source>
        <dbReference type="EMBL" id="CUR57035.1"/>
    </source>
</evidence>
<dbReference type="InterPro" id="IPR037143">
    <property type="entry name" value="4-PPantetheinyl_Trfase_dom_sf"/>
</dbReference>
<evidence type="ECO:0000259" key="8">
    <source>
        <dbReference type="Pfam" id="PF01648"/>
    </source>
</evidence>
<dbReference type="GO" id="GO:0000287">
    <property type="term" value="F:magnesium ion binding"/>
    <property type="evidence" value="ECO:0007669"/>
    <property type="project" value="InterPro"/>
</dbReference>
<evidence type="ECO:0000256" key="2">
    <source>
        <dbReference type="ARBA" id="ARBA00022679"/>
    </source>
</evidence>
<dbReference type="AlphaFoldDB" id="A0A2P2C4T5"/>
<dbReference type="EMBL" id="CZKB01000004">
    <property type="protein sequence ID" value="CUR57035.1"/>
    <property type="molecule type" value="Genomic_DNA"/>
</dbReference>
<evidence type="ECO:0000256" key="6">
    <source>
        <dbReference type="ARBA" id="ARBA00023098"/>
    </source>
</evidence>
<dbReference type="EC" id="2.7.8.7" evidence="9"/>
<keyword evidence="1" id="KW-0444">Lipid biosynthesis</keyword>
<organism evidence="9">
    <name type="scientific">metagenome</name>
    <dbReference type="NCBI Taxonomy" id="256318"/>
    <lineage>
        <taxon>unclassified sequences</taxon>
        <taxon>metagenomes</taxon>
    </lineage>
</organism>
<keyword evidence="6" id="KW-0443">Lipid metabolism</keyword>
<name>A0A2P2C4T5_9ZZZZ</name>